<dbReference type="GO" id="GO:0004523">
    <property type="term" value="F:RNA-DNA hybrid ribonuclease activity"/>
    <property type="evidence" value="ECO:0007669"/>
    <property type="project" value="UniProtKB-UniRule"/>
</dbReference>
<feature type="binding site" evidence="10">
    <location>
        <position position="43"/>
    </location>
    <ligand>
        <name>Mg(2+)</name>
        <dbReference type="ChEBI" id="CHEBI:18420"/>
        <label>1</label>
    </ligand>
</feature>
<evidence type="ECO:0000256" key="8">
    <source>
        <dbReference type="ARBA" id="ARBA00022801"/>
    </source>
</evidence>
<keyword evidence="6 10" id="KW-0479">Metal-binding</keyword>
<feature type="binding site" evidence="10">
    <location>
        <position position="130"/>
    </location>
    <ligand>
        <name>Mg(2+)</name>
        <dbReference type="ChEBI" id="CHEBI:18420"/>
        <label>2</label>
    </ligand>
</feature>
<evidence type="ECO:0000259" key="12">
    <source>
        <dbReference type="PROSITE" id="PS50879"/>
    </source>
</evidence>
<comment type="similarity">
    <text evidence="2 10">Belongs to the RNase H family.</text>
</comment>
<accession>G9PH79</accession>
<comment type="subunit">
    <text evidence="3 10">Monomer.</text>
</comment>
<dbReference type="PANTHER" id="PTHR10642">
    <property type="entry name" value="RIBONUCLEASE H1"/>
    <property type="match status" value="1"/>
</dbReference>
<feature type="region of interest" description="Disordered" evidence="11">
    <location>
        <begin position="121"/>
        <end position="213"/>
    </location>
</feature>
<feature type="compositionally biased region" description="Polar residues" evidence="11">
    <location>
        <begin position="197"/>
        <end position="213"/>
    </location>
</feature>
<dbReference type="InterPro" id="IPR002156">
    <property type="entry name" value="RNaseH_domain"/>
</dbReference>
<evidence type="ECO:0000256" key="2">
    <source>
        <dbReference type="ARBA" id="ARBA00005300"/>
    </source>
</evidence>
<dbReference type="GO" id="GO:0005737">
    <property type="term" value="C:cytoplasm"/>
    <property type="evidence" value="ECO:0007669"/>
    <property type="project" value="UniProtKB-SubCell"/>
</dbReference>
<feature type="compositionally biased region" description="Low complexity" evidence="11">
    <location>
        <begin position="174"/>
        <end position="191"/>
    </location>
</feature>
<evidence type="ECO:0000256" key="6">
    <source>
        <dbReference type="ARBA" id="ARBA00022723"/>
    </source>
</evidence>
<dbReference type="EC" id="3.1.26.4" evidence="4 10"/>
<protein>
    <recommendedName>
        <fullName evidence="4 10">Ribonuclease H</fullName>
        <shortName evidence="10">RNase H</shortName>
        <ecNumber evidence="4 10">3.1.26.4</ecNumber>
    </recommendedName>
</protein>
<comment type="catalytic activity">
    <reaction evidence="1 10">
        <text>Endonucleolytic cleavage to 5'-phosphomonoester.</text>
        <dbReference type="EC" id="3.1.26.4"/>
    </reaction>
</comment>
<sequence length="306" mass="32436">MTTVVAVDGSALGNPGPAGWAWYVDENCWAAGGWPSSSNNRGELTALLELLKATAPTNEELHVLADSQYVINSVTKWIAGWKANGWRKADKKPVVNVDLMQAIDKAITGRKVSFEWVRGHSGHPLNEAADDKARAAARAYQHHSSVESGPGWTRGENKGTTTTAPGSAQGSTTAPGSAQGSKSASKAASQPNEKQVKTSANTSGEAKTMSSQQKIANAQQSIAALQQQIAQTQREIASEQQKIVAAHQSIVTIQQNITAAQQKIAKIQQRIASAQQKIVSAQQEILSANRHGGRAKSADANPDTLF</sequence>
<dbReference type="EMBL" id="ACRN01000014">
    <property type="protein sequence ID" value="EHM87544.1"/>
    <property type="molecule type" value="Genomic_DNA"/>
</dbReference>
<feature type="compositionally biased region" description="Polar residues" evidence="11">
    <location>
        <begin position="158"/>
        <end position="173"/>
    </location>
</feature>
<keyword evidence="10" id="KW-0963">Cytoplasm</keyword>
<evidence type="ECO:0000256" key="4">
    <source>
        <dbReference type="ARBA" id="ARBA00012180"/>
    </source>
</evidence>
<dbReference type="RefSeq" id="WP_005987351.1">
    <property type="nucleotide sequence ID" value="NZ_JH470339.1"/>
</dbReference>
<feature type="binding site" evidence="10">
    <location>
        <position position="8"/>
    </location>
    <ligand>
        <name>Mg(2+)</name>
        <dbReference type="ChEBI" id="CHEBI:18420"/>
        <label>2</label>
    </ligand>
</feature>
<evidence type="ECO:0000256" key="7">
    <source>
        <dbReference type="ARBA" id="ARBA00022759"/>
    </source>
</evidence>
<gene>
    <name evidence="10" type="primary">rnhA</name>
    <name evidence="13" type="ORF">HMPREF0045_01603</name>
</gene>
<dbReference type="Gene3D" id="3.30.420.10">
    <property type="entry name" value="Ribonuclease H-like superfamily/Ribonuclease H"/>
    <property type="match status" value="1"/>
</dbReference>
<dbReference type="Proteomes" id="UP000003822">
    <property type="component" value="Unassembled WGS sequence"/>
</dbReference>
<comment type="function">
    <text evidence="10">Endonuclease that specifically degrades the RNA of RNA-DNA hybrids.</text>
</comment>
<proteinExistence type="inferred from homology"/>
<dbReference type="Pfam" id="PF00075">
    <property type="entry name" value="RNase_H"/>
    <property type="match status" value="1"/>
</dbReference>
<keyword evidence="14" id="KW-1185">Reference proteome</keyword>
<dbReference type="AlphaFoldDB" id="G9PH79"/>
<dbReference type="PATRIC" id="fig|435830.3.peg.1547"/>
<comment type="caution">
    <text evidence="13">The sequence shown here is derived from an EMBL/GenBank/DDBJ whole genome shotgun (WGS) entry which is preliminary data.</text>
</comment>
<dbReference type="PROSITE" id="PS50879">
    <property type="entry name" value="RNASE_H_1"/>
    <property type="match status" value="1"/>
</dbReference>
<dbReference type="Gene3D" id="1.20.5.340">
    <property type="match status" value="1"/>
</dbReference>
<evidence type="ECO:0000313" key="14">
    <source>
        <dbReference type="Proteomes" id="UP000003822"/>
    </source>
</evidence>
<evidence type="ECO:0000256" key="10">
    <source>
        <dbReference type="HAMAP-Rule" id="MF_00042"/>
    </source>
</evidence>
<dbReference type="InterPro" id="IPR022892">
    <property type="entry name" value="RNaseHI"/>
</dbReference>
<dbReference type="InterPro" id="IPR036397">
    <property type="entry name" value="RNaseH_sf"/>
</dbReference>
<feature type="binding site" evidence="10">
    <location>
        <position position="66"/>
    </location>
    <ligand>
        <name>Mg(2+)</name>
        <dbReference type="ChEBI" id="CHEBI:18420"/>
        <label>1</label>
    </ligand>
</feature>
<evidence type="ECO:0000256" key="1">
    <source>
        <dbReference type="ARBA" id="ARBA00000077"/>
    </source>
</evidence>
<keyword evidence="8 10" id="KW-0378">Hydrolase</keyword>
<dbReference type="GO" id="GO:0003676">
    <property type="term" value="F:nucleic acid binding"/>
    <property type="evidence" value="ECO:0007669"/>
    <property type="project" value="InterPro"/>
</dbReference>
<feature type="binding site" evidence="10">
    <location>
        <position position="8"/>
    </location>
    <ligand>
        <name>Mg(2+)</name>
        <dbReference type="ChEBI" id="CHEBI:18420"/>
        <label>1</label>
    </ligand>
</feature>
<reference evidence="13 14" key="1">
    <citation type="submission" date="2011-10" db="EMBL/GenBank/DDBJ databases">
        <title>The Genome Sequence of Actinomyces graevenitzii C83.</title>
        <authorList>
            <consortium name="The Broad Institute Genome Sequencing Platform"/>
            <consortium name="The Broad Institute Genome Sequencing Center for Infectious Disease"/>
            <person name="Earl A."/>
            <person name="Ward D."/>
            <person name="Feldgarden M."/>
            <person name="Gevers D."/>
            <person name="Sibley C.D."/>
            <person name="Field T.R."/>
            <person name="Grinwis M."/>
            <person name="Eshaghurshan C.S."/>
            <person name="Surette M.G."/>
            <person name="Young S.K."/>
            <person name="Zeng Q."/>
            <person name="Gargeya S."/>
            <person name="Fitzgerald M."/>
            <person name="Haas B."/>
            <person name="Abouelleil A."/>
            <person name="Alvarado L."/>
            <person name="Arachchi H.M."/>
            <person name="Berlin A."/>
            <person name="Brown A."/>
            <person name="Chapman S.B."/>
            <person name="Chen Z."/>
            <person name="Dunbar C."/>
            <person name="Freedman E."/>
            <person name="Gearin G."/>
            <person name="Goldberg J."/>
            <person name="Griggs A."/>
            <person name="Gujja S."/>
            <person name="Heiman D."/>
            <person name="Howarth C."/>
            <person name="Larson L."/>
            <person name="Lui A."/>
            <person name="MacDonald P.J.P."/>
            <person name="Montmayeur A."/>
            <person name="Murphy C."/>
            <person name="Neiman D."/>
            <person name="Pearson M."/>
            <person name="Priest M."/>
            <person name="Roberts A."/>
            <person name="Saif S."/>
            <person name="Shea T."/>
            <person name="Shenoy N."/>
            <person name="Sisk P."/>
            <person name="Stolte C."/>
            <person name="Sykes S."/>
            <person name="Wortman J."/>
            <person name="Nusbaum C."/>
            <person name="Birren B."/>
        </authorList>
    </citation>
    <scope>NUCLEOTIDE SEQUENCE [LARGE SCALE GENOMIC DNA]</scope>
    <source>
        <strain evidence="13 14">C83</strain>
    </source>
</reference>
<dbReference type="eggNOG" id="COG0328">
    <property type="taxonomic scope" value="Bacteria"/>
</dbReference>
<evidence type="ECO:0000256" key="9">
    <source>
        <dbReference type="ARBA" id="ARBA00022842"/>
    </source>
</evidence>
<keyword evidence="7 10" id="KW-0255">Endonuclease</keyword>
<comment type="subcellular location">
    <subcellularLocation>
        <location evidence="10">Cytoplasm</location>
    </subcellularLocation>
</comment>
<keyword evidence="9 10" id="KW-0460">Magnesium</keyword>
<dbReference type="STRING" id="435830.HMPREF0045_01603"/>
<evidence type="ECO:0000256" key="11">
    <source>
        <dbReference type="SAM" id="MobiDB-lite"/>
    </source>
</evidence>
<dbReference type="HAMAP" id="MF_00042">
    <property type="entry name" value="RNase_H"/>
    <property type="match status" value="1"/>
</dbReference>
<dbReference type="CDD" id="cd09278">
    <property type="entry name" value="RNase_HI_prokaryote_like"/>
    <property type="match status" value="1"/>
</dbReference>
<evidence type="ECO:0000256" key="3">
    <source>
        <dbReference type="ARBA" id="ARBA00011245"/>
    </source>
</evidence>
<feature type="domain" description="RNase H type-1" evidence="12">
    <location>
        <begin position="1"/>
        <end position="138"/>
    </location>
</feature>
<evidence type="ECO:0000256" key="5">
    <source>
        <dbReference type="ARBA" id="ARBA00022722"/>
    </source>
</evidence>
<organism evidence="13 14">
    <name type="scientific">Actinomyces graevenitzii C83</name>
    <dbReference type="NCBI Taxonomy" id="435830"/>
    <lineage>
        <taxon>Bacteria</taxon>
        <taxon>Bacillati</taxon>
        <taxon>Actinomycetota</taxon>
        <taxon>Actinomycetes</taxon>
        <taxon>Actinomycetales</taxon>
        <taxon>Actinomycetaceae</taxon>
        <taxon>Actinomyces</taxon>
    </lineage>
</organism>
<keyword evidence="5 10" id="KW-0540">Nuclease</keyword>
<dbReference type="OrthoDB" id="7845843at2"/>
<name>G9PH79_9ACTO</name>
<dbReference type="HOGENOM" id="CLU_030894_1_1_11"/>
<dbReference type="InterPro" id="IPR050092">
    <property type="entry name" value="RNase_H"/>
</dbReference>
<dbReference type="SUPFAM" id="SSF57997">
    <property type="entry name" value="Tropomyosin"/>
    <property type="match status" value="1"/>
</dbReference>
<dbReference type="SUPFAM" id="SSF53098">
    <property type="entry name" value="Ribonuclease H-like"/>
    <property type="match status" value="1"/>
</dbReference>
<comment type="cofactor">
    <cofactor evidence="10">
        <name>Mg(2+)</name>
        <dbReference type="ChEBI" id="CHEBI:18420"/>
    </cofactor>
    <text evidence="10">Binds 1 Mg(2+) ion per subunit. May bind a second metal ion at a regulatory site, or after substrate binding.</text>
</comment>
<evidence type="ECO:0000313" key="13">
    <source>
        <dbReference type="EMBL" id="EHM87544.1"/>
    </source>
</evidence>
<dbReference type="InterPro" id="IPR012337">
    <property type="entry name" value="RNaseH-like_sf"/>
</dbReference>
<dbReference type="GO" id="GO:0043137">
    <property type="term" value="P:DNA replication, removal of RNA primer"/>
    <property type="evidence" value="ECO:0007669"/>
    <property type="project" value="TreeGrafter"/>
</dbReference>
<dbReference type="PANTHER" id="PTHR10642:SF26">
    <property type="entry name" value="RIBONUCLEASE H1"/>
    <property type="match status" value="1"/>
</dbReference>
<dbReference type="GO" id="GO:0000287">
    <property type="term" value="F:magnesium ion binding"/>
    <property type="evidence" value="ECO:0007669"/>
    <property type="project" value="UniProtKB-UniRule"/>
</dbReference>